<dbReference type="PANTHER" id="PTHR43767">
    <property type="entry name" value="LONG-CHAIN-FATTY-ACID--COA LIGASE"/>
    <property type="match status" value="1"/>
</dbReference>
<evidence type="ECO:0000256" key="11">
    <source>
        <dbReference type="ARBA" id="ARBA00023136"/>
    </source>
</evidence>
<dbReference type="Gene3D" id="3.40.50.12780">
    <property type="entry name" value="N-terminal domain of ligase-like"/>
    <property type="match status" value="1"/>
</dbReference>
<evidence type="ECO:0000256" key="13">
    <source>
        <dbReference type="ARBA" id="ARBA00039545"/>
    </source>
</evidence>
<dbReference type="Gene3D" id="3.30.300.30">
    <property type="match status" value="1"/>
</dbReference>
<dbReference type="AlphaFoldDB" id="A0A9W6GRM4"/>
<dbReference type="CDD" id="cd05936">
    <property type="entry name" value="FC-FACS_FadD_like"/>
    <property type="match status" value="1"/>
</dbReference>
<keyword evidence="10" id="KW-0443">Lipid metabolism</keyword>
<evidence type="ECO:0000256" key="8">
    <source>
        <dbReference type="ARBA" id="ARBA00022840"/>
    </source>
</evidence>
<evidence type="ECO:0000256" key="7">
    <source>
        <dbReference type="ARBA" id="ARBA00022832"/>
    </source>
</evidence>
<evidence type="ECO:0000256" key="6">
    <source>
        <dbReference type="ARBA" id="ARBA00022741"/>
    </source>
</evidence>
<evidence type="ECO:0000256" key="14">
    <source>
        <dbReference type="ARBA" id="ARBA00042773"/>
    </source>
</evidence>
<feature type="domain" description="AMP-binding enzyme C-terminal" evidence="17">
    <location>
        <begin position="478"/>
        <end position="552"/>
    </location>
</feature>
<evidence type="ECO:0000313" key="18">
    <source>
        <dbReference type="EMBL" id="GLI91639.1"/>
    </source>
</evidence>
<evidence type="ECO:0000256" key="15">
    <source>
        <dbReference type="SAM" id="MobiDB-lite"/>
    </source>
</evidence>
<comment type="similarity">
    <text evidence="4">Belongs to the ATP-dependent AMP-binding enzyme family.</text>
</comment>
<organism evidence="18 19">
    <name type="scientific">Methylocystis echinoides</name>
    <dbReference type="NCBI Taxonomy" id="29468"/>
    <lineage>
        <taxon>Bacteria</taxon>
        <taxon>Pseudomonadati</taxon>
        <taxon>Pseudomonadota</taxon>
        <taxon>Alphaproteobacteria</taxon>
        <taxon>Hyphomicrobiales</taxon>
        <taxon>Methylocystaceae</taxon>
        <taxon>Methylocystis</taxon>
    </lineage>
</organism>
<dbReference type="Pfam" id="PF00501">
    <property type="entry name" value="AMP-binding"/>
    <property type="match status" value="1"/>
</dbReference>
<dbReference type="PROSITE" id="PS00455">
    <property type="entry name" value="AMP_BINDING"/>
    <property type="match status" value="1"/>
</dbReference>
<dbReference type="Proteomes" id="UP001144323">
    <property type="component" value="Unassembled WGS sequence"/>
</dbReference>
<evidence type="ECO:0000256" key="12">
    <source>
        <dbReference type="ARBA" id="ARBA00026121"/>
    </source>
</evidence>
<comment type="cofactor">
    <cofactor evidence="1">
        <name>Mg(2+)</name>
        <dbReference type="ChEBI" id="CHEBI:18420"/>
    </cofactor>
</comment>
<dbReference type="InterPro" id="IPR025110">
    <property type="entry name" value="AMP-bd_C"/>
</dbReference>
<dbReference type="GO" id="GO:0004467">
    <property type="term" value="F:long-chain fatty acid-CoA ligase activity"/>
    <property type="evidence" value="ECO:0007669"/>
    <property type="project" value="UniProtKB-EC"/>
</dbReference>
<evidence type="ECO:0000259" key="17">
    <source>
        <dbReference type="Pfam" id="PF13193"/>
    </source>
</evidence>
<name>A0A9W6GRM4_9HYPH</name>
<dbReference type="FunFam" id="3.30.300.30:FF:000006">
    <property type="entry name" value="Long-chain-fatty-acid--CoA ligase FadD"/>
    <property type="match status" value="1"/>
</dbReference>
<keyword evidence="8" id="KW-0067">ATP-binding</keyword>
<reference evidence="18" key="1">
    <citation type="journal article" date="2023" name="Int. J. Syst. Evol. Microbiol.">
        <title>Methylocystis iwaonis sp. nov., a type II methane-oxidizing bacterium from surface soil of a rice paddy field in Japan, and emended description of the genus Methylocystis (ex Whittenbury et al. 1970) Bowman et al. 1993.</title>
        <authorList>
            <person name="Kaise H."/>
            <person name="Sawadogo J.B."/>
            <person name="Alam M.S."/>
            <person name="Ueno C."/>
            <person name="Dianou D."/>
            <person name="Shinjo R."/>
            <person name="Asakawa S."/>
        </authorList>
    </citation>
    <scope>NUCLEOTIDE SEQUENCE</scope>
    <source>
        <strain evidence="18">LMG27198</strain>
    </source>
</reference>
<dbReference type="FunFam" id="3.40.50.12780:FF:000003">
    <property type="entry name" value="Long-chain-fatty-acid--CoA ligase FadD"/>
    <property type="match status" value="1"/>
</dbReference>
<dbReference type="SUPFAM" id="SSF56801">
    <property type="entry name" value="Acetyl-CoA synthetase-like"/>
    <property type="match status" value="1"/>
</dbReference>
<keyword evidence="19" id="KW-1185">Reference proteome</keyword>
<keyword evidence="6" id="KW-0547">Nucleotide-binding</keyword>
<gene>
    <name evidence="18" type="primary">fadD</name>
    <name evidence="18" type="ORF">LMG27198_06310</name>
</gene>
<dbReference type="PANTHER" id="PTHR43767:SF8">
    <property type="entry name" value="LONG-CHAIN-FATTY-ACID--COA LIGASE"/>
    <property type="match status" value="1"/>
</dbReference>
<feature type="domain" description="AMP-dependent synthetase/ligase" evidence="16">
    <location>
        <begin position="39"/>
        <end position="427"/>
    </location>
</feature>
<sequence length="589" mass="64437">MTSERQPDPYAARPWLASYPPGVPADIDPSACATLVDMFRAAVAAHADSPAMESFGAKLSYRELGQAAERVAVWLQAQGLQKGDRIAIMSPNLLAYPAILFGALLAGGVVVNVNPLYTPTELAHQINDSGARFLFVFENFAHTAEAAWREMKIEQAIIVTAGDLMGLKGLVVNFVARYVKRMVPVYRLPDSLPFSRVLGSDPTKLTPVAVSPDDIAFLQYTGGTTGVAKGAVLLHSNVAANIEQSWAWLRWYLEPRGPLKMITALPLYHIFALTACCMLLIRTGGCCVLIANPRDLKGLIATMRQSRFTLMSGVNTLYAALADSRDIRTVDFSHLIMNISGGMATQEVVAHRWKAVSGRPIIEGYGLSETSPIVTVNRPDISDFTGGIGYPQPSTEISIRTSSGEIVPPGERGELCVRGPQVMPGYWRRPDETAKVMTPDGFFKTGDIAIMEPDGMLRIVDRLKDMILVSGFNVYPNEVEAVLSQHPKVKEVAVIGVPFAHSGEAPMAFVVARDPSLTAEELRNFAHEQLTGYKVPRFYEFRDVLPKTNVGKILRRALKEEFDARAQVPPDEGRGRSVKTEIQTAREAN</sequence>
<dbReference type="InterPro" id="IPR042099">
    <property type="entry name" value="ANL_N_sf"/>
</dbReference>
<evidence type="ECO:0000256" key="5">
    <source>
        <dbReference type="ARBA" id="ARBA00022598"/>
    </source>
</evidence>
<dbReference type="InterPro" id="IPR020845">
    <property type="entry name" value="AMP-binding_CS"/>
</dbReference>
<accession>A0A9W6GRM4</accession>
<evidence type="ECO:0000256" key="10">
    <source>
        <dbReference type="ARBA" id="ARBA00023098"/>
    </source>
</evidence>
<dbReference type="GO" id="GO:0005524">
    <property type="term" value="F:ATP binding"/>
    <property type="evidence" value="ECO:0007669"/>
    <property type="project" value="UniProtKB-KW"/>
</dbReference>
<evidence type="ECO:0000256" key="1">
    <source>
        <dbReference type="ARBA" id="ARBA00001946"/>
    </source>
</evidence>
<feature type="region of interest" description="Disordered" evidence="15">
    <location>
        <begin position="564"/>
        <end position="589"/>
    </location>
</feature>
<dbReference type="InterPro" id="IPR050237">
    <property type="entry name" value="ATP-dep_AMP-bd_enzyme"/>
</dbReference>
<dbReference type="InterPro" id="IPR000873">
    <property type="entry name" value="AMP-dep_synth/lig_dom"/>
</dbReference>
<comment type="pathway">
    <text evidence="3">Lipid metabolism; fatty acid beta-oxidation.</text>
</comment>
<evidence type="ECO:0000256" key="3">
    <source>
        <dbReference type="ARBA" id="ARBA00005005"/>
    </source>
</evidence>
<proteinExistence type="inferred from homology"/>
<evidence type="ECO:0000256" key="9">
    <source>
        <dbReference type="ARBA" id="ARBA00022842"/>
    </source>
</evidence>
<keyword evidence="5 18" id="KW-0436">Ligase</keyword>
<dbReference type="GO" id="GO:0016020">
    <property type="term" value="C:membrane"/>
    <property type="evidence" value="ECO:0007669"/>
    <property type="project" value="UniProtKB-SubCell"/>
</dbReference>
<comment type="caution">
    <text evidence="18">The sequence shown here is derived from an EMBL/GenBank/DDBJ whole genome shotgun (WGS) entry which is preliminary data.</text>
</comment>
<protein>
    <recommendedName>
        <fullName evidence="13">Long-chain-fatty-acid--CoA ligase</fullName>
        <ecNumber evidence="12">6.2.1.3</ecNumber>
    </recommendedName>
    <alternativeName>
        <fullName evidence="14">Long-chain acyl-CoA synthetase</fullName>
    </alternativeName>
</protein>
<comment type="subcellular location">
    <subcellularLocation>
        <location evidence="2">Membrane</location>
        <topology evidence="2">Peripheral membrane protein</topology>
    </subcellularLocation>
</comment>
<evidence type="ECO:0000256" key="2">
    <source>
        <dbReference type="ARBA" id="ARBA00004170"/>
    </source>
</evidence>
<keyword evidence="11" id="KW-0472">Membrane</keyword>
<evidence type="ECO:0000259" key="16">
    <source>
        <dbReference type="Pfam" id="PF00501"/>
    </source>
</evidence>
<evidence type="ECO:0000313" key="19">
    <source>
        <dbReference type="Proteomes" id="UP001144323"/>
    </source>
</evidence>
<evidence type="ECO:0000256" key="4">
    <source>
        <dbReference type="ARBA" id="ARBA00006432"/>
    </source>
</evidence>
<keyword evidence="9" id="KW-0460">Magnesium</keyword>
<dbReference type="EC" id="6.2.1.3" evidence="12"/>
<dbReference type="Pfam" id="PF13193">
    <property type="entry name" value="AMP-binding_C"/>
    <property type="match status" value="1"/>
</dbReference>
<dbReference type="InterPro" id="IPR045851">
    <property type="entry name" value="AMP-bd_C_sf"/>
</dbReference>
<keyword evidence="7" id="KW-0276">Fatty acid metabolism</keyword>
<dbReference type="RefSeq" id="WP_281800379.1">
    <property type="nucleotide sequence ID" value="NZ_BSEC01000001.1"/>
</dbReference>
<dbReference type="EMBL" id="BSEC01000001">
    <property type="protein sequence ID" value="GLI91639.1"/>
    <property type="molecule type" value="Genomic_DNA"/>
</dbReference>